<dbReference type="Pfam" id="PF00583">
    <property type="entry name" value="Acetyltransf_1"/>
    <property type="match status" value="1"/>
</dbReference>
<name>A0ABX2FM30_9BACT</name>
<dbReference type="EMBL" id="JABSNP010000003">
    <property type="protein sequence ID" value="NRT18181.1"/>
    <property type="molecule type" value="Genomic_DNA"/>
</dbReference>
<dbReference type="InterPro" id="IPR050832">
    <property type="entry name" value="Bact_Acetyltransf"/>
</dbReference>
<evidence type="ECO:0000256" key="2">
    <source>
        <dbReference type="ARBA" id="ARBA00023315"/>
    </source>
</evidence>
<proteinExistence type="predicted"/>
<keyword evidence="2" id="KW-0012">Acyltransferase</keyword>
<evidence type="ECO:0000313" key="5">
    <source>
        <dbReference type="Proteomes" id="UP000779507"/>
    </source>
</evidence>
<dbReference type="CDD" id="cd04301">
    <property type="entry name" value="NAT_SF"/>
    <property type="match status" value="1"/>
</dbReference>
<dbReference type="PANTHER" id="PTHR43877:SF1">
    <property type="entry name" value="ACETYLTRANSFERASE"/>
    <property type="match status" value="1"/>
</dbReference>
<reference evidence="4 5" key="1">
    <citation type="submission" date="2020-05" db="EMBL/GenBank/DDBJ databases">
        <title>Genomic Encyclopedia of Type Strains, Phase IV (KMG-V): Genome sequencing to study the core and pangenomes of soil and plant-associated prokaryotes.</title>
        <authorList>
            <person name="Whitman W."/>
        </authorList>
    </citation>
    <scope>NUCLEOTIDE SEQUENCE [LARGE SCALE GENOMIC DNA]</scope>
    <source>
        <strain evidence="4 5">9A</strain>
    </source>
</reference>
<dbReference type="RefSeq" id="WP_217425651.1">
    <property type="nucleotide sequence ID" value="NZ_JABSNP010000003.1"/>
</dbReference>
<sequence>MNLRTRLATLYDMPALNRLVELAVRQLSAGYYTGPQIESALRHMFGIDSQLIADGTYYVAEMDGQLAGGGGWSRRQTLYGGDQSKAAADPLLDPARDAGRIRAFFVHPGWARRGVGRALIGVCEAAAGAAGFRSLALAATLPGEPLYGALGYAAGARSFIHFPDGEQLAIIQMHKTLT</sequence>
<evidence type="ECO:0000256" key="1">
    <source>
        <dbReference type="ARBA" id="ARBA00022679"/>
    </source>
</evidence>
<keyword evidence="1" id="KW-0808">Transferase</keyword>
<comment type="caution">
    <text evidence="4">The sequence shown here is derived from an EMBL/GenBank/DDBJ whole genome shotgun (WGS) entry which is preliminary data.</text>
</comment>
<dbReference type="Proteomes" id="UP000779507">
    <property type="component" value="Unassembled WGS sequence"/>
</dbReference>
<dbReference type="PROSITE" id="PS51186">
    <property type="entry name" value="GNAT"/>
    <property type="match status" value="1"/>
</dbReference>
<dbReference type="InterPro" id="IPR000182">
    <property type="entry name" value="GNAT_dom"/>
</dbReference>
<accession>A0ABX2FM30</accession>
<evidence type="ECO:0000259" key="3">
    <source>
        <dbReference type="PROSITE" id="PS51186"/>
    </source>
</evidence>
<gene>
    <name evidence="4" type="ORF">HNP98_000992</name>
</gene>
<feature type="domain" description="N-acetyltransferase" evidence="3">
    <location>
        <begin position="3"/>
        <end position="178"/>
    </location>
</feature>
<organism evidence="4 5">
    <name type="scientific">Hymenobacter caeli</name>
    <dbReference type="NCBI Taxonomy" id="2735894"/>
    <lineage>
        <taxon>Bacteria</taxon>
        <taxon>Pseudomonadati</taxon>
        <taxon>Bacteroidota</taxon>
        <taxon>Cytophagia</taxon>
        <taxon>Cytophagales</taxon>
        <taxon>Hymenobacteraceae</taxon>
        <taxon>Hymenobacter</taxon>
    </lineage>
</organism>
<protein>
    <submittedName>
        <fullName evidence="4">GNAT superfamily N-acetyltransferase</fullName>
    </submittedName>
</protein>
<evidence type="ECO:0000313" key="4">
    <source>
        <dbReference type="EMBL" id="NRT18181.1"/>
    </source>
</evidence>
<dbReference type="PANTHER" id="PTHR43877">
    <property type="entry name" value="AMINOALKYLPHOSPHONATE N-ACETYLTRANSFERASE-RELATED-RELATED"/>
    <property type="match status" value="1"/>
</dbReference>
<keyword evidence="5" id="KW-1185">Reference proteome</keyword>